<gene>
    <name evidence="2" type="primary">orf131</name>
    <name evidence="2" type="ORF">SlGVgp131</name>
</gene>
<accession>A5IZY3</accession>
<evidence type="ECO:0000313" key="3">
    <source>
        <dbReference type="Proteomes" id="UP000202782"/>
    </source>
</evidence>
<feature type="transmembrane region" description="Helical" evidence="1">
    <location>
        <begin position="21"/>
        <end position="40"/>
    </location>
</feature>
<dbReference type="Proteomes" id="UP000202782">
    <property type="component" value="Segment"/>
</dbReference>
<dbReference type="KEGG" id="vg:5184161"/>
<proteinExistence type="predicted"/>
<name>A5IZY3_9BBAC</name>
<dbReference type="RefSeq" id="YP_001257082.1">
    <property type="nucleotide sequence ID" value="NC_009503.1"/>
</dbReference>
<keyword evidence="1" id="KW-0472">Membrane</keyword>
<dbReference type="OrthoDB" id="40271at10239"/>
<dbReference type="EMBL" id="DQ288858">
    <property type="protein sequence ID" value="ABQ52074.1"/>
    <property type="molecule type" value="Genomic_DNA"/>
</dbReference>
<organism evidence="2 3">
    <name type="scientific">Spodoptera litura granulovirus</name>
    <dbReference type="NCBI Taxonomy" id="359919"/>
    <lineage>
        <taxon>Viruses</taxon>
        <taxon>Viruses incertae sedis</taxon>
        <taxon>Naldaviricetes</taxon>
        <taxon>Lefavirales</taxon>
        <taxon>Baculoviridae</taxon>
        <taxon>Betabaculovirus</taxon>
        <taxon>Betabaculovirus spliturae</taxon>
    </lineage>
</organism>
<dbReference type="GeneID" id="5184161"/>
<sequence>MENLTRFAPNQSFFGRINWKYVIMVLVVLFATLAVSYSSLGEEFIAHNKLLNGKVQRLHE</sequence>
<keyword evidence="1" id="KW-0812">Transmembrane</keyword>
<keyword evidence="3" id="KW-1185">Reference proteome</keyword>
<evidence type="ECO:0000256" key="1">
    <source>
        <dbReference type="SAM" id="Phobius"/>
    </source>
</evidence>
<evidence type="ECO:0000313" key="2">
    <source>
        <dbReference type="EMBL" id="ABQ52074.1"/>
    </source>
</evidence>
<reference evidence="2 3" key="1">
    <citation type="journal article" date="2008" name="J. Microbiol.">
        <title>Molecular and phylogenetic characterization of Spodoptera litura granulovirus.</title>
        <authorList>
            <person name="Wang Y."/>
            <person name="Choi J.Y."/>
            <person name="Roh J.Y."/>
            <person name="Woo S.D."/>
            <person name="Jin B.R."/>
            <person name="Je Y.H."/>
        </authorList>
    </citation>
    <scope>NUCLEOTIDE SEQUENCE [LARGE SCALE GENOMIC DNA]</scope>
    <source>
        <strain evidence="2">SlGV-K1</strain>
    </source>
</reference>
<keyword evidence="1" id="KW-1133">Transmembrane helix</keyword>
<protein>
    <submittedName>
        <fullName evidence="2">Uncharacterized protein</fullName>
    </submittedName>
</protein>